<dbReference type="PANTHER" id="PTHR34216:SF3">
    <property type="entry name" value="POLY-BETA-1,6-N-ACETYL-D-GLUCOSAMINE N-DEACETYLASE"/>
    <property type="match status" value="1"/>
</dbReference>
<dbReference type="AlphaFoldDB" id="A0A0D8ZKJ7"/>
<evidence type="ECO:0000313" key="6">
    <source>
        <dbReference type="Proteomes" id="UP000032452"/>
    </source>
</evidence>
<dbReference type="Proteomes" id="UP000032452">
    <property type="component" value="Unassembled WGS sequence"/>
</dbReference>
<dbReference type="GO" id="GO:0005576">
    <property type="term" value="C:extracellular region"/>
    <property type="evidence" value="ECO:0007669"/>
    <property type="project" value="UniProtKB-SubCell"/>
</dbReference>
<dbReference type="EMBL" id="JYON01000050">
    <property type="protein sequence ID" value="KJH69363.1"/>
    <property type="molecule type" value="Genomic_DNA"/>
</dbReference>
<dbReference type="Pfam" id="PF01522">
    <property type="entry name" value="Polysacc_deac_1"/>
    <property type="match status" value="1"/>
</dbReference>
<dbReference type="InterPro" id="IPR051398">
    <property type="entry name" value="Polysacch_Deacetylase"/>
</dbReference>
<protein>
    <submittedName>
        <fullName evidence="5">Polysaccharide deacetylase</fullName>
    </submittedName>
</protein>
<feature type="domain" description="NodB homology" evidence="4">
    <location>
        <begin position="146"/>
        <end position="349"/>
    </location>
</feature>
<evidence type="ECO:0000256" key="2">
    <source>
        <dbReference type="ARBA" id="ARBA00022729"/>
    </source>
</evidence>
<dbReference type="InterPro" id="IPR018711">
    <property type="entry name" value="NAGPA"/>
</dbReference>
<dbReference type="GO" id="GO:0005975">
    <property type="term" value="P:carbohydrate metabolic process"/>
    <property type="evidence" value="ECO:0007669"/>
    <property type="project" value="InterPro"/>
</dbReference>
<organism evidence="5 6">
    <name type="scientific">Aliterella atlantica CENA595</name>
    <dbReference type="NCBI Taxonomy" id="1618023"/>
    <lineage>
        <taxon>Bacteria</taxon>
        <taxon>Bacillati</taxon>
        <taxon>Cyanobacteriota</taxon>
        <taxon>Cyanophyceae</taxon>
        <taxon>Chroococcidiopsidales</taxon>
        <taxon>Aliterellaceae</taxon>
        <taxon>Aliterella</taxon>
    </lineage>
</organism>
<sequence>MFIPIVLYSPLLVTSTVQATPSTENSCQNPLNFDVELSNVVSDLFQVASWLNEPKTVVATISQSLGPQMAAYFNPSVSPNINERAKLARVPVFMYHDVLAVKEVFFDVTYQDFAQHLRLIKEKGLTPISFDQLVTHLRTGLPLPEKPIMLTFDDGYGGHYEYVYPLLKKYGYPAVFSVYTHNMGKNTGRSHVNWQQLKEMAADPLITIASHSITHPRDLRELSDARLQLELTKSKKILEAQLGIPIRYFTYPEGKYDQRVAKAVQEAGYQAALTMSDTDERYAGQSDSMLAISRFGQSRLAQALTQPDVSPIAQAWGGAKLPSWGGIFDFSADVEVTKTTLEDIPLTLISGGKPVTIHAKSRSQVAEIIAGTQAVAAVDGGFFSLRYLNSNVMIGPVLSQINNQFIPGNKGEIPKLAGRPLVLISPQAVKFISFDPFKHNTLAGIQAEMPNVTDAFVAAAWLVKDNQPQLTQNFANLYGFDALRHRAFWGIDRVGKPTIGVSNEPVDSISLGAALGLAGLRDAVMLDSGASTSLVYKGDSLVGYTPRPVPHVVALMPPNATTILAPCTVAQK</sequence>
<keyword evidence="2 3" id="KW-0732">Signal</keyword>
<accession>A0A0D8ZKJ7</accession>
<dbReference type="CDD" id="cd10918">
    <property type="entry name" value="CE4_NodB_like_5s_6s"/>
    <property type="match status" value="1"/>
</dbReference>
<dbReference type="PANTHER" id="PTHR34216">
    <property type="match status" value="1"/>
</dbReference>
<dbReference type="Pfam" id="PF09992">
    <property type="entry name" value="NAGPA"/>
    <property type="match status" value="1"/>
</dbReference>
<dbReference type="Gene3D" id="3.20.20.370">
    <property type="entry name" value="Glycoside hydrolase/deacetylase"/>
    <property type="match status" value="1"/>
</dbReference>
<evidence type="ECO:0000313" key="5">
    <source>
        <dbReference type="EMBL" id="KJH69363.1"/>
    </source>
</evidence>
<feature type="chain" id="PRO_5002337329" evidence="3">
    <location>
        <begin position="20"/>
        <end position="572"/>
    </location>
</feature>
<evidence type="ECO:0000256" key="1">
    <source>
        <dbReference type="ARBA" id="ARBA00004613"/>
    </source>
</evidence>
<keyword evidence="6" id="KW-1185">Reference proteome</keyword>
<dbReference type="InterPro" id="IPR002509">
    <property type="entry name" value="NODB_dom"/>
</dbReference>
<dbReference type="STRING" id="1618023.UH38_24310"/>
<dbReference type="PATRIC" id="fig|1618023.3.peg.1967"/>
<gene>
    <name evidence="5" type="ORF">UH38_24310</name>
</gene>
<dbReference type="InterPro" id="IPR011330">
    <property type="entry name" value="Glyco_hydro/deAcase_b/a-brl"/>
</dbReference>
<comment type="subcellular location">
    <subcellularLocation>
        <location evidence="1">Secreted</location>
    </subcellularLocation>
</comment>
<feature type="signal peptide" evidence="3">
    <location>
        <begin position="1"/>
        <end position="19"/>
    </location>
</feature>
<proteinExistence type="predicted"/>
<evidence type="ECO:0000259" key="4">
    <source>
        <dbReference type="PROSITE" id="PS51677"/>
    </source>
</evidence>
<name>A0A0D8ZKJ7_9CYAN</name>
<dbReference type="PROSITE" id="PS51677">
    <property type="entry name" value="NODB"/>
    <property type="match status" value="1"/>
</dbReference>
<dbReference type="GO" id="GO:0016810">
    <property type="term" value="F:hydrolase activity, acting on carbon-nitrogen (but not peptide) bonds"/>
    <property type="evidence" value="ECO:0007669"/>
    <property type="project" value="InterPro"/>
</dbReference>
<dbReference type="SUPFAM" id="SSF88713">
    <property type="entry name" value="Glycoside hydrolase/deacetylase"/>
    <property type="match status" value="1"/>
</dbReference>
<reference evidence="5 6" key="1">
    <citation type="submission" date="2015-02" db="EMBL/GenBank/DDBJ databases">
        <title>Draft genome of a novel marine cyanobacterium (Chroococcales) isolated from South Atlantic Ocean.</title>
        <authorList>
            <person name="Rigonato J."/>
            <person name="Alvarenga D.O."/>
            <person name="Branco L.H."/>
            <person name="Varani A.M."/>
            <person name="Brandini F.P."/>
            <person name="Fiore M.F."/>
        </authorList>
    </citation>
    <scope>NUCLEOTIDE SEQUENCE [LARGE SCALE GENOMIC DNA]</scope>
    <source>
        <strain evidence="5 6">CENA595</strain>
    </source>
</reference>
<evidence type="ECO:0000256" key="3">
    <source>
        <dbReference type="SAM" id="SignalP"/>
    </source>
</evidence>
<comment type="caution">
    <text evidence="5">The sequence shown here is derived from an EMBL/GenBank/DDBJ whole genome shotgun (WGS) entry which is preliminary data.</text>
</comment>